<evidence type="ECO:0000256" key="4">
    <source>
        <dbReference type="ARBA" id="ARBA00022989"/>
    </source>
</evidence>
<evidence type="ECO:0000313" key="8">
    <source>
        <dbReference type="EMBL" id="BAI62349.1"/>
    </source>
</evidence>
<dbReference type="PANTHER" id="PTHR31272">
    <property type="entry name" value="CYTOCHROME C-TYPE BIOGENESIS PROTEIN HI_1454-RELATED"/>
    <property type="match status" value="1"/>
</dbReference>
<dbReference type="STRING" id="304371.MCP_2277"/>
<dbReference type="KEGG" id="mpd:MCP_2277"/>
<dbReference type="GO" id="GO:0016020">
    <property type="term" value="C:membrane"/>
    <property type="evidence" value="ECO:0007669"/>
    <property type="project" value="UniProtKB-SubCell"/>
</dbReference>
<dbReference type="InterPro" id="IPR003834">
    <property type="entry name" value="Cyt_c_assmbl_TM_dom"/>
</dbReference>
<feature type="transmembrane region" description="Helical" evidence="6">
    <location>
        <begin position="42"/>
        <end position="67"/>
    </location>
</feature>
<feature type="transmembrane region" description="Helical" evidence="6">
    <location>
        <begin position="199"/>
        <end position="218"/>
    </location>
</feature>
<reference evidence="8 9" key="2">
    <citation type="journal article" date="2008" name="Int. J. Syst. Evol. Microbiol.">
        <title>Methanocella paludicola gen. nov., sp. nov., a methane-producing archaeon, the first isolate of the lineage 'Rice Cluster I', and proposal of the new archaeal order Methanocellales ord. nov.</title>
        <authorList>
            <person name="Sakai S."/>
            <person name="Imachi H."/>
            <person name="Hanada S."/>
            <person name="Ohashi A."/>
            <person name="Harada H."/>
            <person name="Kamagata Y."/>
        </authorList>
    </citation>
    <scope>NUCLEOTIDE SEQUENCE [LARGE SCALE GENOMIC DNA]</scope>
    <source>
        <strain evidence="9">DSM 17711 / JCM 13418 / NBRC 101707 / SANAE</strain>
    </source>
</reference>
<dbReference type="GO" id="GO:0017004">
    <property type="term" value="P:cytochrome complex assembly"/>
    <property type="evidence" value="ECO:0007669"/>
    <property type="project" value="InterPro"/>
</dbReference>
<dbReference type="EMBL" id="AP011532">
    <property type="protein sequence ID" value="BAI62349.1"/>
    <property type="molecule type" value="Genomic_DNA"/>
</dbReference>
<dbReference type="Proteomes" id="UP000001882">
    <property type="component" value="Chromosome"/>
</dbReference>
<feature type="transmembrane region" description="Helical" evidence="6">
    <location>
        <begin position="154"/>
        <end position="178"/>
    </location>
</feature>
<reference evidence="9" key="3">
    <citation type="journal article" date="2011" name="PLoS ONE">
        <title>Genome sequence of a mesophilic hydrogenotrophic methanogen Methanocella paludicola, the first cultivated representative of the order Methanocellales.</title>
        <authorList>
            <person name="Sakai S."/>
            <person name="Takaki Y."/>
            <person name="Shimamura S."/>
            <person name="Sekine M."/>
            <person name="Tajima T."/>
            <person name="Kosugi H."/>
            <person name="Ichikawa N."/>
            <person name="Tasumi E."/>
            <person name="Hiraki A.T."/>
            <person name="Shimizu A."/>
            <person name="Kato Y."/>
            <person name="Nishiko R."/>
            <person name="Mori K."/>
            <person name="Fujita N."/>
            <person name="Imachi H."/>
            <person name="Takai K."/>
        </authorList>
    </citation>
    <scope>NUCLEOTIDE SEQUENCE [LARGE SCALE GENOMIC DNA]</scope>
    <source>
        <strain evidence="9">DSM 17711 / JCM 13418 / NBRC 101707 / SANAE</strain>
    </source>
</reference>
<organism evidence="8 9">
    <name type="scientific">Methanocella paludicola (strain DSM 17711 / JCM 13418 / NBRC 101707 / SANAE)</name>
    <dbReference type="NCBI Taxonomy" id="304371"/>
    <lineage>
        <taxon>Archaea</taxon>
        <taxon>Methanobacteriati</taxon>
        <taxon>Methanobacteriota</taxon>
        <taxon>Stenosarchaea group</taxon>
        <taxon>Methanomicrobia</taxon>
        <taxon>Methanocellales</taxon>
        <taxon>Methanocellaceae</taxon>
        <taxon>Methanocella</taxon>
    </lineage>
</organism>
<evidence type="ECO:0000256" key="6">
    <source>
        <dbReference type="SAM" id="Phobius"/>
    </source>
</evidence>
<keyword evidence="5 6" id="KW-0472">Membrane</keyword>
<dbReference type="OrthoDB" id="115386at2157"/>
<feature type="domain" description="Cytochrome C biogenesis protein transmembrane" evidence="7">
    <location>
        <begin position="5"/>
        <end position="211"/>
    </location>
</feature>
<dbReference type="InParanoid" id="D1Z0X7"/>
<evidence type="ECO:0000256" key="1">
    <source>
        <dbReference type="ARBA" id="ARBA00004141"/>
    </source>
</evidence>
<evidence type="ECO:0000256" key="3">
    <source>
        <dbReference type="ARBA" id="ARBA00022692"/>
    </source>
</evidence>
<comment type="similarity">
    <text evidence="2">Belongs to the DsbD family.</text>
</comment>
<feature type="transmembrane region" description="Helical" evidence="6">
    <location>
        <begin position="119"/>
        <end position="148"/>
    </location>
</feature>
<feature type="transmembrane region" description="Helical" evidence="6">
    <location>
        <begin position="73"/>
        <end position="98"/>
    </location>
</feature>
<dbReference type="PANTHER" id="PTHR31272:SF9">
    <property type="entry name" value="BLL1027 PROTEIN"/>
    <property type="match status" value="1"/>
</dbReference>
<name>D1Z0X7_METPS</name>
<comment type="subcellular location">
    <subcellularLocation>
        <location evidence="1">Membrane</location>
        <topology evidence="1">Multi-pass membrane protein</topology>
    </subcellularLocation>
</comment>
<sequence>MEIVTFAGALLAGVVSIASPCVLPLLPGVMAYSTEKSKLTPLAIVLGLAASFTLMGVISSVFGAFLIDYMDYIKIASGILIIFMGLYILSPTVEEILLRIWQRLPLSRVARPNMDSEGLLGGLLLGASLGIVWIPCVGPMLASILTIVAQHGTVMYGASLLLTYSLGLAIPMLIVAYSSNLVSDKLRDISKYSMPLRKVAGVVLLLVGFYYLSFMGYLPSLPLPSIF</sequence>
<keyword evidence="4 6" id="KW-1133">Transmembrane helix</keyword>
<dbReference type="PATRIC" id="fig|304371.9.peg.2319"/>
<evidence type="ECO:0000259" key="7">
    <source>
        <dbReference type="Pfam" id="PF02683"/>
    </source>
</evidence>
<evidence type="ECO:0000256" key="5">
    <source>
        <dbReference type="ARBA" id="ARBA00023136"/>
    </source>
</evidence>
<reference evidence="8 9" key="1">
    <citation type="journal article" date="2007" name="Appl. Environ. Microbiol.">
        <title>Isolation of key methanogens for global methane emission from rice paddy fields: a novel isolate affiliated with the clone cluster rice cluster I.</title>
        <authorList>
            <person name="Sakai S."/>
            <person name="Imachi H."/>
            <person name="Sekiguchi Y."/>
            <person name="Ohashi A."/>
            <person name="Harada H."/>
            <person name="Kamagata Y."/>
        </authorList>
    </citation>
    <scope>NUCLEOTIDE SEQUENCE [LARGE SCALE GENOMIC DNA]</scope>
    <source>
        <strain evidence="9">DSM 17711 / JCM 13418 / NBRC 101707 / SANAE</strain>
    </source>
</reference>
<dbReference type="RefSeq" id="WP_012901023.1">
    <property type="nucleotide sequence ID" value="NC_013665.1"/>
</dbReference>
<dbReference type="GeneID" id="8682092"/>
<proteinExistence type="inferred from homology"/>
<gene>
    <name evidence="8" type="ordered locus">MCP_2277</name>
</gene>
<accession>D1Z0X7</accession>
<keyword evidence="9" id="KW-1185">Reference proteome</keyword>
<evidence type="ECO:0000313" key="9">
    <source>
        <dbReference type="Proteomes" id="UP000001882"/>
    </source>
</evidence>
<dbReference type="Pfam" id="PF02683">
    <property type="entry name" value="DsbD_TM"/>
    <property type="match status" value="1"/>
</dbReference>
<evidence type="ECO:0000256" key="2">
    <source>
        <dbReference type="ARBA" id="ARBA00006143"/>
    </source>
</evidence>
<dbReference type="AlphaFoldDB" id="D1Z0X7"/>
<protein>
    <submittedName>
        <fullName evidence="8">Cytochrome c biogenesis protein</fullName>
    </submittedName>
</protein>
<feature type="transmembrane region" description="Helical" evidence="6">
    <location>
        <begin position="6"/>
        <end position="30"/>
    </location>
</feature>
<dbReference type="InterPro" id="IPR051790">
    <property type="entry name" value="Cytochrome_c-biogenesis_DsbD"/>
</dbReference>
<dbReference type="eggNOG" id="arCOG02398">
    <property type="taxonomic scope" value="Archaea"/>
</dbReference>
<keyword evidence="3 6" id="KW-0812">Transmembrane</keyword>